<evidence type="ECO:0008006" key="3">
    <source>
        <dbReference type="Google" id="ProtNLM"/>
    </source>
</evidence>
<comment type="caution">
    <text evidence="1">The sequence shown here is derived from an EMBL/GenBank/DDBJ whole genome shotgun (WGS) entry which is preliminary data.</text>
</comment>
<proteinExistence type="predicted"/>
<sequence>MSRPVALAAGAAALAVLLLLVGALMGGWRPFTAQPDVLTYGPDGDLEQFVLFEGQCANGDLASGGSFGPEADARCGVPHDVEVVASIAPVREGRPVSYPGEEGLAAFGRAYCALYADSDLLVPTAGGVDRDDLRMTAVVPARAAFADPRSAGSASGGRQVSCVVSRDDGERLTDRFSVI</sequence>
<dbReference type="Proteomes" id="UP000245639">
    <property type="component" value="Unassembled WGS sequence"/>
</dbReference>
<evidence type="ECO:0000313" key="1">
    <source>
        <dbReference type="EMBL" id="PVZ14839.1"/>
    </source>
</evidence>
<gene>
    <name evidence="1" type="ORF">C8D89_101707</name>
</gene>
<dbReference type="AlphaFoldDB" id="A0A2U1FRQ4"/>
<protein>
    <recommendedName>
        <fullName evidence="3">Regulator of septum formation</fullName>
    </recommendedName>
</protein>
<keyword evidence="2" id="KW-1185">Reference proteome</keyword>
<dbReference type="EMBL" id="QEKW01000001">
    <property type="protein sequence ID" value="PVZ14839.1"/>
    <property type="molecule type" value="Genomic_DNA"/>
</dbReference>
<dbReference type="RefSeq" id="WP_116706612.1">
    <property type="nucleotide sequence ID" value="NZ_QEKW01000001.1"/>
</dbReference>
<accession>A0A2U1FRQ4</accession>
<dbReference type="OrthoDB" id="3687774at2"/>
<organism evidence="1 2">
    <name type="scientific">Actinomycetospora cinnamomea</name>
    <dbReference type="NCBI Taxonomy" id="663609"/>
    <lineage>
        <taxon>Bacteria</taxon>
        <taxon>Bacillati</taxon>
        <taxon>Actinomycetota</taxon>
        <taxon>Actinomycetes</taxon>
        <taxon>Pseudonocardiales</taxon>
        <taxon>Pseudonocardiaceae</taxon>
        <taxon>Actinomycetospora</taxon>
    </lineage>
</organism>
<reference evidence="1 2" key="1">
    <citation type="submission" date="2018-04" db="EMBL/GenBank/DDBJ databases">
        <title>Genomic Encyclopedia of Type Strains, Phase IV (KMG-IV): sequencing the most valuable type-strain genomes for metagenomic binning, comparative biology and taxonomic classification.</title>
        <authorList>
            <person name="Goeker M."/>
        </authorList>
    </citation>
    <scope>NUCLEOTIDE SEQUENCE [LARGE SCALE GENOMIC DNA]</scope>
    <source>
        <strain evidence="1 2">DSM 45771</strain>
    </source>
</reference>
<evidence type="ECO:0000313" key="2">
    <source>
        <dbReference type="Proteomes" id="UP000245639"/>
    </source>
</evidence>
<name>A0A2U1FRQ4_9PSEU</name>